<feature type="non-terminal residue" evidence="1">
    <location>
        <position position="1"/>
    </location>
</feature>
<keyword evidence="2" id="KW-1185">Reference proteome</keyword>
<dbReference type="EMBL" id="JASPKZ010001593">
    <property type="protein sequence ID" value="KAJ9597664.1"/>
    <property type="molecule type" value="Genomic_DNA"/>
</dbReference>
<organism evidence="1 2">
    <name type="scientific">Diploptera punctata</name>
    <name type="common">Pacific beetle cockroach</name>
    <dbReference type="NCBI Taxonomy" id="6984"/>
    <lineage>
        <taxon>Eukaryota</taxon>
        <taxon>Metazoa</taxon>
        <taxon>Ecdysozoa</taxon>
        <taxon>Arthropoda</taxon>
        <taxon>Hexapoda</taxon>
        <taxon>Insecta</taxon>
        <taxon>Pterygota</taxon>
        <taxon>Neoptera</taxon>
        <taxon>Polyneoptera</taxon>
        <taxon>Dictyoptera</taxon>
        <taxon>Blattodea</taxon>
        <taxon>Blaberoidea</taxon>
        <taxon>Blaberidae</taxon>
        <taxon>Diplopterinae</taxon>
        <taxon>Diploptera</taxon>
    </lineage>
</organism>
<protein>
    <submittedName>
        <fullName evidence="1">Uncharacterized protein</fullName>
    </submittedName>
</protein>
<name>A0AAD8AES4_DIPPU</name>
<sequence>ICGKGRNFISSNLFVEQLGLLFSSFYSCLFSSLSYLDLSISGNCPTISSKTPSCLIPR</sequence>
<feature type="non-terminal residue" evidence="1">
    <location>
        <position position="58"/>
    </location>
</feature>
<dbReference type="AlphaFoldDB" id="A0AAD8AES4"/>
<evidence type="ECO:0000313" key="1">
    <source>
        <dbReference type="EMBL" id="KAJ9597664.1"/>
    </source>
</evidence>
<gene>
    <name evidence="1" type="ORF">L9F63_011466</name>
</gene>
<accession>A0AAD8AES4</accession>
<comment type="caution">
    <text evidence="1">The sequence shown here is derived from an EMBL/GenBank/DDBJ whole genome shotgun (WGS) entry which is preliminary data.</text>
</comment>
<dbReference type="Proteomes" id="UP001233999">
    <property type="component" value="Unassembled WGS sequence"/>
</dbReference>
<reference evidence="1" key="1">
    <citation type="journal article" date="2023" name="IScience">
        <title>Live-bearing cockroach genome reveals convergent evolutionary mechanisms linked to viviparity in insects and beyond.</title>
        <authorList>
            <person name="Fouks B."/>
            <person name="Harrison M.C."/>
            <person name="Mikhailova A.A."/>
            <person name="Marchal E."/>
            <person name="English S."/>
            <person name="Carruthers M."/>
            <person name="Jennings E.C."/>
            <person name="Chiamaka E.L."/>
            <person name="Frigard R.A."/>
            <person name="Pippel M."/>
            <person name="Attardo G.M."/>
            <person name="Benoit J.B."/>
            <person name="Bornberg-Bauer E."/>
            <person name="Tobe S.S."/>
        </authorList>
    </citation>
    <scope>NUCLEOTIDE SEQUENCE</scope>
    <source>
        <strain evidence="1">Stay&amp;Tobe</strain>
    </source>
</reference>
<evidence type="ECO:0000313" key="2">
    <source>
        <dbReference type="Proteomes" id="UP001233999"/>
    </source>
</evidence>
<proteinExistence type="predicted"/>
<reference evidence="1" key="2">
    <citation type="submission" date="2023-05" db="EMBL/GenBank/DDBJ databases">
        <authorList>
            <person name="Fouks B."/>
        </authorList>
    </citation>
    <scope>NUCLEOTIDE SEQUENCE</scope>
    <source>
        <strain evidence="1">Stay&amp;Tobe</strain>
        <tissue evidence="1">Testes</tissue>
    </source>
</reference>